<dbReference type="GO" id="GO:0016020">
    <property type="term" value="C:membrane"/>
    <property type="evidence" value="ECO:0007669"/>
    <property type="project" value="UniProtKB-SubCell"/>
</dbReference>
<evidence type="ECO:0000256" key="5">
    <source>
        <dbReference type="SAM" id="Phobius"/>
    </source>
</evidence>
<dbReference type="AlphaFoldDB" id="A0A100JVS8"/>
<dbReference type="InterPro" id="IPR051788">
    <property type="entry name" value="MFS_Transporter"/>
</dbReference>
<dbReference type="GeneID" id="79930843"/>
<organism evidence="6 7">
    <name type="scientific">Streptomyces scabiei</name>
    <dbReference type="NCBI Taxonomy" id="1930"/>
    <lineage>
        <taxon>Bacteria</taxon>
        <taxon>Bacillati</taxon>
        <taxon>Actinomycetota</taxon>
        <taxon>Actinomycetes</taxon>
        <taxon>Kitasatosporales</taxon>
        <taxon>Streptomycetaceae</taxon>
        <taxon>Streptomyces</taxon>
    </lineage>
</organism>
<feature type="transmembrane region" description="Helical" evidence="5">
    <location>
        <begin position="75"/>
        <end position="95"/>
    </location>
</feature>
<evidence type="ECO:0000256" key="2">
    <source>
        <dbReference type="ARBA" id="ARBA00022692"/>
    </source>
</evidence>
<feature type="transmembrane region" description="Helical" evidence="5">
    <location>
        <begin position="141"/>
        <end position="158"/>
    </location>
</feature>
<keyword evidence="2 5" id="KW-0812">Transmembrane</keyword>
<feature type="transmembrane region" description="Helical" evidence="5">
    <location>
        <begin position="244"/>
        <end position="266"/>
    </location>
</feature>
<dbReference type="PANTHER" id="PTHR23514">
    <property type="entry name" value="BYPASS OF STOP CODON PROTEIN 6"/>
    <property type="match status" value="1"/>
</dbReference>
<feature type="transmembrane region" description="Helical" evidence="5">
    <location>
        <begin position="43"/>
        <end position="63"/>
    </location>
</feature>
<keyword evidence="3 5" id="KW-1133">Transmembrane helix</keyword>
<feature type="transmembrane region" description="Helical" evidence="5">
    <location>
        <begin position="164"/>
        <end position="183"/>
    </location>
</feature>
<dbReference type="Gene3D" id="1.20.1250.20">
    <property type="entry name" value="MFS general substrate transporter like domains"/>
    <property type="match status" value="2"/>
</dbReference>
<feature type="transmembrane region" description="Helical" evidence="5">
    <location>
        <begin position="360"/>
        <end position="378"/>
    </location>
</feature>
<feature type="transmembrane region" description="Helical" evidence="5">
    <location>
        <begin position="214"/>
        <end position="232"/>
    </location>
</feature>
<comment type="caution">
    <text evidence="6">The sequence shown here is derived from an EMBL/GenBank/DDBJ whole genome shotgun (WGS) entry which is preliminary data.</text>
</comment>
<dbReference type="OMA" id="WGSHRLI"/>
<dbReference type="GO" id="GO:0022857">
    <property type="term" value="F:transmembrane transporter activity"/>
    <property type="evidence" value="ECO:0007669"/>
    <property type="project" value="InterPro"/>
</dbReference>
<reference evidence="6 7" key="2">
    <citation type="journal article" date="2016" name="Genome Announc.">
        <title>Draft Genome Sequences of Streptomyces scabiei S58, Streptomyces turgidiscabies T45, and Streptomyces acidiscabies a10, the Pathogens of Potato Common Scab, Isolated in Japan.</title>
        <authorList>
            <person name="Tomihama T."/>
            <person name="Nishi Y."/>
            <person name="Sakai M."/>
            <person name="Ikenaga M."/>
            <person name="Okubo T."/>
            <person name="Ikeda S."/>
        </authorList>
    </citation>
    <scope>NUCLEOTIDE SEQUENCE [LARGE SCALE GENOMIC DNA]</scope>
    <source>
        <strain evidence="6 7">S58</strain>
    </source>
</reference>
<reference evidence="7" key="3">
    <citation type="submission" date="2016-02" db="EMBL/GenBank/DDBJ databases">
        <title>Draft genome of pathogenic Streptomyces sp. in Japan.</title>
        <authorList>
            <person name="Tomihama T."/>
            <person name="Ikenaga M."/>
            <person name="Sakai M."/>
            <person name="Okubo T."/>
            <person name="Ikeda S."/>
        </authorList>
    </citation>
    <scope>NUCLEOTIDE SEQUENCE [LARGE SCALE GENOMIC DNA]</scope>
    <source>
        <strain evidence="7">S58</strain>
    </source>
</reference>
<feature type="transmembrane region" description="Helical" evidence="5">
    <location>
        <begin position="12"/>
        <end position="31"/>
    </location>
</feature>
<dbReference type="InterPro" id="IPR036259">
    <property type="entry name" value="MFS_trans_sf"/>
</dbReference>
<name>A0A100JVS8_STRSC</name>
<evidence type="ECO:0000313" key="6">
    <source>
        <dbReference type="EMBL" id="GAQ66597.1"/>
    </source>
</evidence>
<sequence>MRQIAAPELVHSRRLLTGYFAGLGVVMAVWGARMPAVQNAAEVTTAGLALVLLAAALGMVAGLQAGGRLARPARLPVLLTGGAIALAACLAVLGLCSSLDSLLAAAFTFGIAHGVLDVAANAAAVRCQDAHGRPIMSRLHASYSLGALLGAALAATTAHTSHTVLFAAVAAGAAAAASATTRLTRTVASSALEAVHHDAAPGSPEQRRLSRRRLWLLGALAAATLLGEGAAADWASVHLHDLGAIAATSAAAYGCYSAAMAAGRLAGDRLTARFGADTVVRTGAALAALGLATGLTGSTTASALLGWTAFGLGLSVTIPSLITAAGTGGPRAVATVAVTGYVGLLAGPALIGALTTVTTLPHALLLPALLAASIAVLAPKALEKTTP</sequence>
<proteinExistence type="predicted"/>
<gene>
    <name evidence="6" type="primary">ybjJ_5</name>
    <name evidence="6" type="ORF">SsS58_07032</name>
</gene>
<accession>A0A100JVS8</accession>
<evidence type="ECO:0000313" key="7">
    <source>
        <dbReference type="Proteomes" id="UP000067448"/>
    </source>
</evidence>
<feature type="transmembrane region" description="Helical" evidence="5">
    <location>
        <begin position="332"/>
        <end position="354"/>
    </location>
</feature>
<evidence type="ECO:0000256" key="4">
    <source>
        <dbReference type="ARBA" id="ARBA00023136"/>
    </source>
</evidence>
<dbReference type="RefSeq" id="WP_013001015.1">
    <property type="nucleotide sequence ID" value="NZ_BCMM01000043.1"/>
</dbReference>
<feature type="transmembrane region" description="Helical" evidence="5">
    <location>
        <begin position="304"/>
        <end position="325"/>
    </location>
</feature>
<evidence type="ECO:0000256" key="3">
    <source>
        <dbReference type="ARBA" id="ARBA00022989"/>
    </source>
</evidence>
<reference evidence="7" key="1">
    <citation type="submission" date="2015-11" db="EMBL/GenBank/DDBJ databases">
        <authorList>
            <consortium name="Cross-ministerial Strategic Innovation Promotion Program (SIP) consortium"/>
            <person name="Tomihama T."/>
            <person name="Ikenaga M."/>
            <person name="Sakai M."/>
            <person name="Okubo T."/>
            <person name="Ikeda S."/>
        </authorList>
    </citation>
    <scope>NUCLEOTIDE SEQUENCE [LARGE SCALE GENOMIC DNA]</scope>
    <source>
        <strain evidence="7">S58</strain>
    </source>
</reference>
<dbReference type="InterPro" id="IPR011701">
    <property type="entry name" value="MFS"/>
</dbReference>
<protein>
    <submittedName>
        <fullName evidence="6">Inner membrane protein YbjJ</fullName>
    </submittedName>
</protein>
<dbReference type="Pfam" id="PF07690">
    <property type="entry name" value="MFS_1"/>
    <property type="match status" value="1"/>
</dbReference>
<dbReference type="SUPFAM" id="SSF103473">
    <property type="entry name" value="MFS general substrate transporter"/>
    <property type="match status" value="1"/>
</dbReference>
<dbReference type="PANTHER" id="PTHR23514:SF13">
    <property type="entry name" value="INNER MEMBRANE PROTEIN YBJJ"/>
    <property type="match status" value="1"/>
</dbReference>
<dbReference type="EMBL" id="BCMM01000043">
    <property type="protein sequence ID" value="GAQ66597.1"/>
    <property type="molecule type" value="Genomic_DNA"/>
</dbReference>
<dbReference type="OrthoDB" id="151222at2"/>
<keyword evidence="4 5" id="KW-0472">Membrane</keyword>
<feature type="transmembrane region" description="Helical" evidence="5">
    <location>
        <begin position="278"/>
        <end position="298"/>
    </location>
</feature>
<evidence type="ECO:0000256" key="1">
    <source>
        <dbReference type="ARBA" id="ARBA00004141"/>
    </source>
</evidence>
<dbReference type="Proteomes" id="UP000067448">
    <property type="component" value="Unassembled WGS sequence"/>
</dbReference>
<comment type="subcellular location">
    <subcellularLocation>
        <location evidence="1">Membrane</location>
        <topology evidence="1">Multi-pass membrane protein</topology>
    </subcellularLocation>
</comment>
<feature type="transmembrane region" description="Helical" evidence="5">
    <location>
        <begin position="101"/>
        <end position="120"/>
    </location>
</feature>